<sequence>MSANSDPSECASVCEEIRQVMKRPDLSDDVLLHALSGHYDQDNSLTPGALAAGQGLPEERASVIRTMIVPPPRHGLEMPAHDLAPPLSVRFAPVIARWQRVLAAGRPQLKRAPAVTRSR</sequence>
<comment type="caution">
    <text evidence="1">The sequence shown here is derived from an EMBL/GenBank/DDBJ whole genome shotgun (WGS) entry which is preliminary data.</text>
</comment>
<gene>
    <name evidence="1" type="ORF">ON753_05895</name>
</gene>
<organism evidence="1 2">
    <name type="scientific">Roseibium salinum</name>
    <dbReference type="NCBI Taxonomy" id="1604349"/>
    <lineage>
        <taxon>Bacteria</taxon>
        <taxon>Pseudomonadati</taxon>
        <taxon>Pseudomonadota</taxon>
        <taxon>Alphaproteobacteria</taxon>
        <taxon>Hyphomicrobiales</taxon>
        <taxon>Stappiaceae</taxon>
        <taxon>Roseibium</taxon>
    </lineage>
</organism>
<dbReference type="EMBL" id="JAPEVI010000003">
    <property type="protein sequence ID" value="MCX2721938.1"/>
    <property type="molecule type" value="Genomic_DNA"/>
</dbReference>
<proteinExistence type="predicted"/>
<dbReference type="RefSeq" id="WP_265961643.1">
    <property type="nucleotide sequence ID" value="NZ_JAPEVI010000003.1"/>
</dbReference>
<evidence type="ECO:0000313" key="2">
    <source>
        <dbReference type="Proteomes" id="UP001300261"/>
    </source>
</evidence>
<reference evidence="1 2" key="1">
    <citation type="journal article" date="2016" name="Int. J. Syst. Evol. Microbiol.">
        <title>Labrenzia salina sp. nov., isolated from the rhizosphere of the halophyte Arthrocnemum macrostachyum.</title>
        <authorList>
            <person name="Camacho M."/>
            <person name="Redondo-Gomez S."/>
            <person name="Rodriguez-Llorente I."/>
            <person name="Rohde M."/>
            <person name="Sproer C."/>
            <person name="Schumann P."/>
            <person name="Klenk H.P."/>
            <person name="Montero-Calasanz M.D.C."/>
        </authorList>
    </citation>
    <scope>NUCLEOTIDE SEQUENCE [LARGE SCALE GENOMIC DNA]</scope>
    <source>
        <strain evidence="1 2">DSM 29163</strain>
    </source>
</reference>
<evidence type="ECO:0000313" key="1">
    <source>
        <dbReference type="EMBL" id="MCX2721938.1"/>
    </source>
</evidence>
<protein>
    <submittedName>
        <fullName evidence="1">Uncharacterized protein</fullName>
    </submittedName>
</protein>
<dbReference type="Proteomes" id="UP001300261">
    <property type="component" value="Unassembled WGS sequence"/>
</dbReference>
<accession>A0ABT3QYB6</accession>
<keyword evidence="2" id="KW-1185">Reference proteome</keyword>
<name>A0ABT3QYB6_9HYPH</name>